<dbReference type="AlphaFoldDB" id="A0A8T0HB34"/>
<evidence type="ECO:0008006" key="3">
    <source>
        <dbReference type="Google" id="ProtNLM"/>
    </source>
</evidence>
<evidence type="ECO:0000313" key="1">
    <source>
        <dbReference type="EMBL" id="KAG0567554.1"/>
    </source>
</evidence>
<dbReference type="EMBL" id="CM026428">
    <property type="protein sequence ID" value="KAG0567554.1"/>
    <property type="molecule type" value="Genomic_DNA"/>
</dbReference>
<dbReference type="InterPro" id="IPR029058">
    <property type="entry name" value="AB_hydrolase_fold"/>
</dbReference>
<dbReference type="Gene3D" id="3.40.50.1820">
    <property type="entry name" value="alpha/beta hydrolase"/>
    <property type="match status" value="1"/>
</dbReference>
<keyword evidence="2" id="KW-1185">Reference proteome</keyword>
<proteinExistence type="predicted"/>
<sequence>MDRKSVHSLVHKTVRLHGRLTTAMGSRNAGDEVVVETPAKPIYQSLTGLKETMKGLLGRKATCVNEIGWAMQGSSCQDETDQFYRFMEELKEGPFRCNSEQMLAYSYLLVPGLFCNSYPTYFKEILAYFQNVLGVQCEFAQINTEGSVKDNAIAVRDIVLAQYEQFGKQVVLLGHSKGGTDAAAMCAMFWGELKDKVRGLVMLQAVYGGTPLAEDLLGGGQFGALNSLFLGKVASFSNPDGTVDAFKDLTYKNRHAFLEEYPLPRDVPTLCFHSNFPPDSKTRFKKYVMKENFLNGMLEVPLEMQLGRQLSVTSKYVLSKYPGEESDGLITRKDAEVPGSVVVKYREDLAHTLVIPEKAPPDQSTDVGPDHLDARHVCQACVLLLLATR</sequence>
<dbReference type="PANTHER" id="PTHR31934">
    <property type="entry name" value="ALPHA/BETA-HYDROLASES SUPERFAMILY PROTEIN"/>
    <property type="match status" value="1"/>
</dbReference>
<dbReference type="OrthoDB" id="2016516at2759"/>
<organism evidence="1 2">
    <name type="scientific">Ceratodon purpureus</name>
    <name type="common">Fire moss</name>
    <name type="synonym">Dicranum purpureum</name>
    <dbReference type="NCBI Taxonomy" id="3225"/>
    <lineage>
        <taxon>Eukaryota</taxon>
        <taxon>Viridiplantae</taxon>
        <taxon>Streptophyta</taxon>
        <taxon>Embryophyta</taxon>
        <taxon>Bryophyta</taxon>
        <taxon>Bryophytina</taxon>
        <taxon>Bryopsida</taxon>
        <taxon>Dicranidae</taxon>
        <taxon>Pseudoditrichales</taxon>
        <taxon>Ditrichaceae</taxon>
        <taxon>Ceratodon</taxon>
    </lineage>
</organism>
<evidence type="ECO:0000313" key="2">
    <source>
        <dbReference type="Proteomes" id="UP000822688"/>
    </source>
</evidence>
<dbReference type="Proteomes" id="UP000822688">
    <property type="component" value="Chromosome 7"/>
</dbReference>
<name>A0A8T0HB34_CERPU</name>
<dbReference type="SUPFAM" id="SSF53474">
    <property type="entry name" value="alpha/beta-Hydrolases"/>
    <property type="match status" value="1"/>
</dbReference>
<accession>A0A8T0HB34</accession>
<dbReference type="PANTHER" id="PTHR31934:SF5">
    <property type="entry name" value="OS05G0557900 PROTEIN"/>
    <property type="match status" value="1"/>
</dbReference>
<reference evidence="1" key="1">
    <citation type="submission" date="2020-06" db="EMBL/GenBank/DDBJ databases">
        <title>WGS assembly of Ceratodon purpureus strain R40.</title>
        <authorList>
            <person name="Carey S.B."/>
            <person name="Jenkins J."/>
            <person name="Shu S."/>
            <person name="Lovell J.T."/>
            <person name="Sreedasyam A."/>
            <person name="Maumus F."/>
            <person name="Tiley G.P."/>
            <person name="Fernandez-Pozo N."/>
            <person name="Barry K."/>
            <person name="Chen C."/>
            <person name="Wang M."/>
            <person name="Lipzen A."/>
            <person name="Daum C."/>
            <person name="Saski C.A."/>
            <person name="Payton A.C."/>
            <person name="Mcbreen J.C."/>
            <person name="Conrad R.E."/>
            <person name="Kollar L.M."/>
            <person name="Olsson S."/>
            <person name="Huttunen S."/>
            <person name="Landis J.B."/>
            <person name="Wickett N.J."/>
            <person name="Johnson M.G."/>
            <person name="Rensing S.A."/>
            <person name="Grimwood J."/>
            <person name="Schmutz J."/>
            <person name="Mcdaniel S.F."/>
        </authorList>
    </citation>
    <scope>NUCLEOTIDE SEQUENCE</scope>
    <source>
        <strain evidence="1">R40</strain>
    </source>
</reference>
<comment type="caution">
    <text evidence="1">The sequence shown here is derived from an EMBL/GenBank/DDBJ whole genome shotgun (WGS) entry which is preliminary data.</text>
</comment>
<gene>
    <name evidence="1" type="ORF">KC19_7G142800</name>
</gene>
<protein>
    <recommendedName>
        <fullName evidence="3">GPI inositol-deacylase</fullName>
    </recommendedName>
</protein>